<dbReference type="InterPro" id="IPR008523">
    <property type="entry name" value="DUF805"/>
</dbReference>
<evidence type="ECO:0000256" key="1">
    <source>
        <dbReference type="SAM" id="Phobius"/>
    </source>
</evidence>
<protein>
    <submittedName>
        <fullName evidence="2">Integral membrane protein</fullName>
    </submittedName>
</protein>
<reference evidence="2" key="1">
    <citation type="submission" date="2016-10" db="EMBL/GenBank/DDBJ databases">
        <authorList>
            <person name="de Groot N.N."/>
        </authorList>
    </citation>
    <scope>NUCLEOTIDE SEQUENCE</scope>
</reference>
<dbReference type="EMBL" id="FPHL01000026">
    <property type="protein sequence ID" value="SFV61680.1"/>
    <property type="molecule type" value="Genomic_DNA"/>
</dbReference>
<accession>A0A1W1C752</accession>
<keyword evidence="1" id="KW-0472">Membrane</keyword>
<name>A0A1W1C752_9ZZZZ</name>
<dbReference type="AlphaFoldDB" id="A0A1W1C752"/>
<dbReference type="GO" id="GO:0005886">
    <property type="term" value="C:plasma membrane"/>
    <property type="evidence" value="ECO:0007669"/>
    <property type="project" value="TreeGrafter"/>
</dbReference>
<dbReference type="Pfam" id="PF05656">
    <property type="entry name" value="DUF805"/>
    <property type="match status" value="1"/>
</dbReference>
<dbReference type="PANTHER" id="PTHR34980">
    <property type="entry name" value="INNER MEMBRANE PROTEIN-RELATED-RELATED"/>
    <property type="match status" value="1"/>
</dbReference>
<gene>
    <name evidence="2" type="ORF">MNB_SV-10-1169</name>
</gene>
<feature type="transmembrane region" description="Helical" evidence="1">
    <location>
        <begin position="66"/>
        <end position="84"/>
    </location>
</feature>
<proteinExistence type="predicted"/>
<evidence type="ECO:0000313" key="2">
    <source>
        <dbReference type="EMBL" id="SFV61680.1"/>
    </source>
</evidence>
<organism evidence="2">
    <name type="scientific">hydrothermal vent metagenome</name>
    <dbReference type="NCBI Taxonomy" id="652676"/>
    <lineage>
        <taxon>unclassified sequences</taxon>
        <taxon>metagenomes</taxon>
        <taxon>ecological metagenomes</taxon>
    </lineage>
</organism>
<keyword evidence="1" id="KW-0812">Transmembrane</keyword>
<feature type="transmembrane region" description="Helical" evidence="1">
    <location>
        <begin position="28"/>
        <end position="54"/>
    </location>
</feature>
<dbReference type="PANTHER" id="PTHR34980:SF2">
    <property type="entry name" value="INNER MEMBRANE PROTEIN YHAH-RELATED"/>
    <property type="match status" value="1"/>
</dbReference>
<sequence length="132" mass="15286">MEQFNRYFLDTIKNRYAQFDGRASRSEFWYFALFYFLADLVAAVIDAFVLSPMLGMTPEQISQGGYLQMILVLGLFIPSIALAVRRLHDIGKSGWWYLLVFIPFIGWVVLIYFYVLDSQPGTNQYGENPKGF</sequence>
<keyword evidence="1" id="KW-1133">Transmembrane helix</keyword>
<feature type="transmembrane region" description="Helical" evidence="1">
    <location>
        <begin position="96"/>
        <end position="115"/>
    </location>
</feature>